<accession>A0ABS3M8R4</accession>
<dbReference type="RefSeq" id="WP_107581339.1">
    <property type="nucleotide sequence ID" value="NZ_JAERMS010000067.1"/>
</dbReference>
<dbReference type="EMBL" id="JAERMS010000067">
    <property type="protein sequence ID" value="MBO1364471.1"/>
    <property type="molecule type" value="Genomic_DNA"/>
</dbReference>
<reference evidence="6 7" key="1">
    <citation type="submission" date="2021-01" db="EMBL/GenBank/DDBJ databases">
        <title>Prevotella A2931 sp. nov.</title>
        <authorList>
            <person name="Buhl M."/>
            <person name="Oberhettinger P."/>
        </authorList>
    </citation>
    <scope>NUCLEOTIDE SEQUENCE [LARGE SCALE GENOMIC DNA]</scope>
    <source>
        <strain evidence="6 7">A2931</strain>
    </source>
</reference>
<dbReference type="Pfam" id="PF21350">
    <property type="entry name" value="Cas6_I-A"/>
    <property type="match status" value="1"/>
</dbReference>
<feature type="domain" description="CRISPR associated protein Cas6 C-terminal" evidence="5">
    <location>
        <begin position="136"/>
        <end position="257"/>
    </location>
</feature>
<dbReference type="InterPro" id="IPR049435">
    <property type="entry name" value="Cas_Cas6_C"/>
</dbReference>
<dbReference type="InterPro" id="IPR010156">
    <property type="entry name" value="CRISPR-assoc_prot_Cas6"/>
</dbReference>
<evidence type="ECO:0000313" key="6">
    <source>
        <dbReference type="EMBL" id="MBO1364471.1"/>
    </source>
</evidence>
<keyword evidence="2" id="KW-0694">RNA-binding</keyword>
<evidence type="ECO:0000256" key="1">
    <source>
        <dbReference type="ARBA" id="ARBA00005937"/>
    </source>
</evidence>
<evidence type="ECO:0000256" key="2">
    <source>
        <dbReference type="ARBA" id="ARBA00022884"/>
    </source>
</evidence>
<comment type="similarity">
    <text evidence="1 4">Belongs to the CRISPR-associated protein Cas6/Cse3/CasE family.</text>
</comment>
<dbReference type="CDD" id="cd21140">
    <property type="entry name" value="Cas6_I-like"/>
    <property type="match status" value="1"/>
</dbReference>
<organism evidence="6 7">
    <name type="scientific">Prevotella illustrans</name>
    <dbReference type="NCBI Taxonomy" id="2800387"/>
    <lineage>
        <taxon>Bacteria</taxon>
        <taxon>Pseudomonadati</taxon>
        <taxon>Bacteroidota</taxon>
        <taxon>Bacteroidia</taxon>
        <taxon>Bacteroidales</taxon>
        <taxon>Prevotellaceae</taxon>
        <taxon>Prevotella</taxon>
    </lineage>
</organism>
<dbReference type="PANTHER" id="PTHR36984:SF1">
    <property type="entry name" value="CRISPR-ASSOCIATED ENDORIBONUCLEASE CAS6 1"/>
    <property type="match status" value="1"/>
</dbReference>
<sequence>MRFKIIFQIDRKYGDCLPVNYQYEQSAMIYKILSKANAEFSAWLHDNGFKLDNGKHFKLFCYSRFQFEKYRILPKAGCINIIGNKIEWLVSFLPEQTTAEFVQGLFANQHVVVGNKDYRVALDVVGIEAQPSLSLEEKMEFRANSAICIRERQGDRVQYLSPMDNHYRDGLLKGLLARYESFYGQSFTGDVSSFDFELMTDKPKSTLVTIKAGTPDQTRVRGFRYDFRLTAPIELMKIAYDGGLGELCSQGFGFIEIK</sequence>
<dbReference type="Proteomes" id="UP000664265">
    <property type="component" value="Unassembled WGS sequence"/>
</dbReference>
<comment type="function">
    <text evidence="4">CRISPR (clustered regularly interspaced short palindromic repeat), is an adaptive immune system that provides protection against mobile genetic elements (viruses, transposable elements and conjugative plasmids). CRISPR clusters contain sequences complementary to antecedent mobile elements and target invading nucleic acids. CRISPR clusters are transcribed and processed into CRISPR RNA (crRNA).</text>
</comment>
<name>A0ABS3M8R4_9BACT</name>
<comment type="caution">
    <text evidence="6">The sequence shown here is derived from an EMBL/GenBank/DDBJ whole genome shotgun (WGS) entry which is preliminary data.</text>
</comment>
<protein>
    <recommendedName>
        <fullName evidence="4">CRISPR-associated endoribonuclease</fullName>
    </recommendedName>
</protein>
<dbReference type="Gene3D" id="3.30.70.1890">
    <property type="match status" value="1"/>
</dbReference>
<dbReference type="InterPro" id="IPR045747">
    <property type="entry name" value="CRISPR-assoc_prot_Cas6_N_sf"/>
</dbReference>
<dbReference type="PANTHER" id="PTHR36984">
    <property type="entry name" value="CRISPR-ASSOCIATED ENDORIBONUCLEASE CAS6 1"/>
    <property type="match status" value="1"/>
</dbReference>
<keyword evidence="3" id="KW-0051">Antiviral defense</keyword>
<dbReference type="Gene3D" id="3.30.70.1900">
    <property type="match status" value="1"/>
</dbReference>
<dbReference type="NCBIfam" id="TIGR01877">
    <property type="entry name" value="cas_cas6"/>
    <property type="match status" value="1"/>
</dbReference>
<dbReference type="PIRSF" id="PIRSF005054">
    <property type="entry name" value="PF1131"/>
    <property type="match status" value="1"/>
</dbReference>
<gene>
    <name evidence="6" type="primary">cas6</name>
    <name evidence="6" type="ORF">JHU38_11990</name>
</gene>
<evidence type="ECO:0000259" key="5">
    <source>
        <dbReference type="Pfam" id="PF01881"/>
    </source>
</evidence>
<proteinExistence type="inferred from homology"/>
<keyword evidence="7" id="KW-1185">Reference proteome</keyword>
<evidence type="ECO:0000256" key="3">
    <source>
        <dbReference type="ARBA" id="ARBA00023118"/>
    </source>
</evidence>
<dbReference type="Pfam" id="PF01881">
    <property type="entry name" value="Cas_Cas6_C"/>
    <property type="match status" value="1"/>
</dbReference>
<evidence type="ECO:0000313" key="7">
    <source>
        <dbReference type="Proteomes" id="UP000664265"/>
    </source>
</evidence>
<evidence type="ECO:0000256" key="4">
    <source>
        <dbReference type="PIRNR" id="PIRNR005054"/>
    </source>
</evidence>